<feature type="compositionally biased region" description="Low complexity" evidence="1">
    <location>
        <begin position="249"/>
        <end position="259"/>
    </location>
</feature>
<feature type="compositionally biased region" description="Polar residues" evidence="1">
    <location>
        <begin position="11"/>
        <end position="20"/>
    </location>
</feature>
<evidence type="ECO:0000256" key="1">
    <source>
        <dbReference type="SAM" id="MobiDB-lite"/>
    </source>
</evidence>
<feature type="compositionally biased region" description="Polar residues" evidence="1">
    <location>
        <begin position="343"/>
        <end position="356"/>
    </location>
</feature>
<dbReference type="EMBL" id="JADYXP020000002">
    <property type="protein sequence ID" value="KAL0130442.1"/>
    <property type="molecule type" value="Genomic_DNA"/>
</dbReference>
<proteinExistence type="predicted"/>
<sequence>MSPRRTRAATAEQSAVSTRSKVQKKNNVTEDVVKSVQKVRQSQRKKKLLKYNSDTSAEQSYKRKTSDEEVTISKSKKKKIFNSSGSIRLSQDECTNNSTMKRLNNLSPLRISKDLNSRKMSNAISQQKVYIKLSPIVVTPKSTPPKLSLTPHRSKKTPKKSPIALGSPKTHALTASKLFKSPRKLSLATGNDSSEENSEAESIFSVRKSRKTKRNNVSDNSAFDRSTSISPKKTKKHKKSNKKLKVPKFSKSPKIVLKQSKSKKSILHKLKLFSLPKMEKSASKSPSPKKDKNLLSIERFLSNPKLIKALTSSQIKIIQKQPIVLLEKLSSENLKQKNKRNKSPSNTLINVKSPSIKTKRNSKTIEKASISTSIKRKSTSISRNSSAKKLRTSDNKRISPRIEHNAQIEKQNVSPLLFASSTPKVKKVASNSPIASVINTSFNTKSKRHSNMRLSNSLNKNSDIENISKPYLFDTEINETSQDLFSQNSTYEKGNTSKKEHDKNNTYELDQPQILNIQQSAKKRTSIDANLSLKNNTIKKAKVHFADATFNGGSVQKSINKFNMSRSNIPHNIIIQNKSSITNSTSKVKLGSSKLSKNLVNTSFKISSPKIDTKKLKIQLKGTQVTPKNFNTTEKKSEKKSSTKKIPNFDKIHKQMFAKSESIVDMKNRLKSRHLAFTANTAGSTANAKVEGKKPLETKDGVYNRFGFKLRKPEATNIIVKKQVVYSREKKQRSTWMMLQGVRTNRRFELQMKARNLNP</sequence>
<feature type="compositionally biased region" description="Low complexity" evidence="1">
    <location>
        <begin position="367"/>
        <end position="387"/>
    </location>
</feature>
<organism evidence="2 3">
    <name type="scientific">Cardiocondyla obscurior</name>
    <dbReference type="NCBI Taxonomy" id="286306"/>
    <lineage>
        <taxon>Eukaryota</taxon>
        <taxon>Metazoa</taxon>
        <taxon>Ecdysozoa</taxon>
        <taxon>Arthropoda</taxon>
        <taxon>Hexapoda</taxon>
        <taxon>Insecta</taxon>
        <taxon>Pterygota</taxon>
        <taxon>Neoptera</taxon>
        <taxon>Endopterygota</taxon>
        <taxon>Hymenoptera</taxon>
        <taxon>Apocrita</taxon>
        <taxon>Aculeata</taxon>
        <taxon>Formicoidea</taxon>
        <taxon>Formicidae</taxon>
        <taxon>Myrmicinae</taxon>
        <taxon>Cardiocondyla</taxon>
    </lineage>
</organism>
<feature type="region of interest" description="Disordered" evidence="1">
    <location>
        <begin position="186"/>
        <end position="262"/>
    </location>
</feature>
<dbReference type="AlphaFoldDB" id="A0AAW2GT14"/>
<protein>
    <submittedName>
        <fullName evidence="2">Uncharacterized protein</fullName>
    </submittedName>
</protein>
<comment type="caution">
    <text evidence="2">The sequence shown here is derived from an EMBL/GenBank/DDBJ whole genome shotgun (WGS) entry which is preliminary data.</text>
</comment>
<evidence type="ECO:0000313" key="2">
    <source>
        <dbReference type="EMBL" id="KAL0130442.1"/>
    </source>
</evidence>
<name>A0AAW2GT14_9HYME</name>
<accession>A0AAW2GT14</accession>
<gene>
    <name evidence="2" type="ORF">PUN28_002248</name>
</gene>
<feature type="region of interest" description="Disordered" evidence="1">
    <location>
        <begin position="335"/>
        <end position="399"/>
    </location>
</feature>
<evidence type="ECO:0000313" key="3">
    <source>
        <dbReference type="Proteomes" id="UP001430953"/>
    </source>
</evidence>
<feature type="region of interest" description="Disordered" evidence="1">
    <location>
        <begin position="140"/>
        <end position="170"/>
    </location>
</feature>
<reference evidence="2 3" key="1">
    <citation type="submission" date="2023-03" db="EMBL/GenBank/DDBJ databases">
        <title>High recombination rates correlate with genetic variation in Cardiocondyla obscurior ants.</title>
        <authorList>
            <person name="Errbii M."/>
        </authorList>
    </citation>
    <scope>NUCLEOTIDE SEQUENCE [LARGE SCALE GENOMIC DNA]</scope>
    <source>
        <strain evidence="2">Alpha-2009</strain>
        <tissue evidence="2">Whole body</tissue>
    </source>
</reference>
<dbReference type="Proteomes" id="UP001430953">
    <property type="component" value="Unassembled WGS sequence"/>
</dbReference>
<feature type="region of interest" description="Disordered" evidence="1">
    <location>
        <begin position="1"/>
        <end position="70"/>
    </location>
</feature>
<keyword evidence="3" id="KW-1185">Reference proteome</keyword>
<feature type="compositionally biased region" description="Polar residues" evidence="1">
    <location>
        <begin position="215"/>
        <end position="227"/>
    </location>
</feature>
<feature type="compositionally biased region" description="Basic residues" evidence="1">
    <location>
        <begin position="232"/>
        <end position="248"/>
    </location>
</feature>